<accession>A0A7V4KEI4</accession>
<dbReference type="InterPro" id="IPR023214">
    <property type="entry name" value="HAD_sf"/>
</dbReference>
<protein>
    <recommendedName>
        <fullName evidence="2">FCP1 homology domain-containing protein</fullName>
    </recommendedName>
</protein>
<dbReference type="EMBL" id="DSZZ01000385">
    <property type="protein sequence ID" value="HGU53494.1"/>
    <property type="molecule type" value="Genomic_DNA"/>
</dbReference>
<evidence type="ECO:0000313" key="1">
    <source>
        <dbReference type="EMBL" id="HGU53494.1"/>
    </source>
</evidence>
<dbReference type="SUPFAM" id="SSF56784">
    <property type="entry name" value="HAD-like"/>
    <property type="match status" value="1"/>
</dbReference>
<dbReference type="Gene3D" id="3.40.50.1000">
    <property type="entry name" value="HAD superfamily/HAD-like"/>
    <property type="match status" value="1"/>
</dbReference>
<proteinExistence type="predicted"/>
<name>A0A7V4KEI4_FERPE</name>
<organism evidence="1">
    <name type="scientific">Fervidobacterium pennivorans</name>
    <dbReference type="NCBI Taxonomy" id="93466"/>
    <lineage>
        <taxon>Bacteria</taxon>
        <taxon>Thermotogati</taxon>
        <taxon>Thermotogota</taxon>
        <taxon>Thermotogae</taxon>
        <taxon>Thermotogales</taxon>
        <taxon>Fervidobacteriaceae</taxon>
        <taxon>Fervidobacterium</taxon>
    </lineage>
</organism>
<comment type="caution">
    <text evidence="1">The sequence shown here is derived from an EMBL/GenBank/DDBJ whole genome shotgun (WGS) entry which is preliminary data.</text>
</comment>
<reference evidence="1" key="1">
    <citation type="journal article" date="2020" name="mSystems">
        <title>Genome- and Community-Level Interaction Insights into Carbon Utilization and Element Cycling Functions of Hydrothermarchaeota in Hydrothermal Sediment.</title>
        <authorList>
            <person name="Zhou Z."/>
            <person name="Liu Y."/>
            <person name="Xu W."/>
            <person name="Pan J."/>
            <person name="Luo Z.H."/>
            <person name="Li M."/>
        </authorList>
    </citation>
    <scope>NUCLEOTIDE SEQUENCE [LARGE SCALE GENOMIC DNA]</scope>
    <source>
        <strain evidence="1">SpSt-61</strain>
    </source>
</reference>
<dbReference type="InterPro" id="IPR036412">
    <property type="entry name" value="HAD-like_sf"/>
</dbReference>
<dbReference type="AlphaFoldDB" id="A0A7V4KEI4"/>
<sequence length="124" mass="14264">MKVKLALSILPKVWIFDLDGTLVKHNGYLTEGDTLLPGVKKLFEKIPETDFIIILTSRSEEYREITENFLKETGIRYNVILFDLPQGERILINDVKPSGLLTAYAINKERDSELDLEVIRIDEL</sequence>
<evidence type="ECO:0008006" key="2">
    <source>
        <dbReference type="Google" id="ProtNLM"/>
    </source>
</evidence>
<gene>
    <name evidence="1" type="ORF">ENT78_08260</name>
</gene>